<feature type="chain" id="PRO_5047395220" description="Secreted protein" evidence="1">
    <location>
        <begin position="28"/>
        <end position="103"/>
    </location>
</feature>
<name>A0ABN3U4Q2_9ACTN</name>
<proteinExistence type="predicted"/>
<keyword evidence="1" id="KW-0732">Signal</keyword>
<sequence>MRHPIPGPLVCALATALVLSTPCGARAATGTFTYFTRQGAEAHDITDPVDGRCYAVGDARGIAGNETDRNAYLFDTPDCRGAAAYFPVGFYRLESFRSVLFLH</sequence>
<organism evidence="2 3">
    <name type="scientific">Streptomyces luteosporeus</name>
    <dbReference type="NCBI Taxonomy" id="173856"/>
    <lineage>
        <taxon>Bacteria</taxon>
        <taxon>Bacillati</taxon>
        <taxon>Actinomycetota</taxon>
        <taxon>Actinomycetes</taxon>
        <taxon>Kitasatosporales</taxon>
        <taxon>Streptomycetaceae</taxon>
        <taxon>Streptomyces</taxon>
    </lineage>
</organism>
<gene>
    <name evidence="2" type="ORF">GCM10010315_53600</name>
</gene>
<evidence type="ECO:0000313" key="2">
    <source>
        <dbReference type="EMBL" id="GAA2724263.1"/>
    </source>
</evidence>
<evidence type="ECO:0000313" key="3">
    <source>
        <dbReference type="Proteomes" id="UP001500886"/>
    </source>
</evidence>
<dbReference type="EMBL" id="BAAASL010000025">
    <property type="protein sequence ID" value="GAA2724263.1"/>
    <property type="molecule type" value="Genomic_DNA"/>
</dbReference>
<evidence type="ECO:0008006" key="4">
    <source>
        <dbReference type="Google" id="ProtNLM"/>
    </source>
</evidence>
<evidence type="ECO:0000256" key="1">
    <source>
        <dbReference type="SAM" id="SignalP"/>
    </source>
</evidence>
<dbReference type="RefSeq" id="WP_344438823.1">
    <property type="nucleotide sequence ID" value="NZ_BAAASL010000025.1"/>
</dbReference>
<dbReference type="Proteomes" id="UP001500886">
    <property type="component" value="Unassembled WGS sequence"/>
</dbReference>
<keyword evidence="3" id="KW-1185">Reference proteome</keyword>
<accession>A0ABN3U4Q2</accession>
<reference evidence="2 3" key="1">
    <citation type="journal article" date="2019" name="Int. J. Syst. Evol. Microbiol.">
        <title>The Global Catalogue of Microorganisms (GCM) 10K type strain sequencing project: providing services to taxonomists for standard genome sequencing and annotation.</title>
        <authorList>
            <consortium name="The Broad Institute Genomics Platform"/>
            <consortium name="The Broad Institute Genome Sequencing Center for Infectious Disease"/>
            <person name="Wu L."/>
            <person name="Ma J."/>
        </authorList>
    </citation>
    <scope>NUCLEOTIDE SEQUENCE [LARGE SCALE GENOMIC DNA]</scope>
    <source>
        <strain evidence="2 3">JCM 4542</strain>
    </source>
</reference>
<feature type="signal peptide" evidence="1">
    <location>
        <begin position="1"/>
        <end position="27"/>
    </location>
</feature>
<comment type="caution">
    <text evidence="2">The sequence shown here is derived from an EMBL/GenBank/DDBJ whole genome shotgun (WGS) entry which is preliminary data.</text>
</comment>
<protein>
    <recommendedName>
        <fullName evidence="4">Secreted protein</fullName>
    </recommendedName>
</protein>